<name>A0ABX7DPD9_9FLAO</name>
<dbReference type="Proteomes" id="UP000629420">
    <property type="component" value="Chromosome"/>
</dbReference>
<reference evidence="1 2" key="1">
    <citation type="submission" date="2021-01" db="EMBL/GenBank/DDBJ databases">
        <title>Aequorivita sp. strain KX20305, a bacterium isolated from the sediment collected at a cold seep field in South China Sea.</title>
        <authorList>
            <person name="Zhang H."/>
            <person name="Li C."/>
        </authorList>
    </citation>
    <scope>NUCLEOTIDE SEQUENCE [LARGE SCALE GENOMIC DNA]</scope>
    <source>
        <strain evidence="1 2">KX20305</strain>
    </source>
</reference>
<gene>
    <name evidence="1" type="ORF">JK629_09730</name>
</gene>
<evidence type="ECO:0008006" key="3">
    <source>
        <dbReference type="Google" id="ProtNLM"/>
    </source>
</evidence>
<organism evidence="1 2">
    <name type="scientific">Aequorivita iocasae</name>
    <dbReference type="NCBI Taxonomy" id="2803865"/>
    <lineage>
        <taxon>Bacteria</taxon>
        <taxon>Pseudomonadati</taxon>
        <taxon>Bacteroidota</taxon>
        <taxon>Flavobacteriia</taxon>
        <taxon>Flavobacteriales</taxon>
        <taxon>Flavobacteriaceae</taxon>
        <taxon>Aequorivita</taxon>
    </lineage>
</organism>
<keyword evidence="2" id="KW-1185">Reference proteome</keyword>
<evidence type="ECO:0000313" key="1">
    <source>
        <dbReference type="EMBL" id="QQX75622.1"/>
    </source>
</evidence>
<accession>A0ABX7DPD9</accession>
<dbReference type="RefSeq" id="WP_202335436.1">
    <property type="nucleotide sequence ID" value="NZ_CP068439.1"/>
</dbReference>
<evidence type="ECO:0000313" key="2">
    <source>
        <dbReference type="Proteomes" id="UP000629420"/>
    </source>
</evidence>
<protein>
    <recommendedName>
        <fullName evidence="3">DUF3192 domain-containing protein</fullName>
    </recommendedName>
</protein>
<dbReference type="EMBL" id="CP068439">
    <property type="protein sequence ID" value="QQX75622.1"/>
    <property type="molecule type" value="Genomic_DNA"/>
</dbReference>
<proteinExistence type="predicted"/>
<dbReference type="PROSITE" id="PS51257">
    <property type="entry name" value="PROKAR_LIPOPROTEIN"/>
    <property type="match status" value="1"/>
</dbReference>
<sequence length="114" mass="13356">MKKQILLIFGFLIIFSCGPKISMALHPERLVLGMSKSEVISAMGEHIPMKIIGSKYYETGSIEVGQYYDKKLIVGQGWAEEIYYLYFFNNKLVQWGRPQDWQKEADRIYEIRIK</sequence>